<sequence>MWSIISTIFDQLYSLSCVHKARTDKRSPICVSVTTCLPPARPEREAGGGDAFRCAAAHVSAQLESSQDFHANAEQEGARGQGGNFTSKGEEGISFC</sequence>
<evidence type="ECO:0000313" key="2">
    <source>
        <dbReference type="EMBL" id="MPC81454.1"/>
    </source>
</evidence>
<evidence type="ECO:0000256" key="1">
    <source>
        <dbReference type="SAM" id="MobiDB-lite"/>
    </source>
</evidence>
<accession>A0A5B7IMA7</accession>
<gene>
    <name evidence="2" type="ORF">E2C01_076071</name>
</gene>
<keyword evidence="3" id="KW-1185">Reference proteome</keyword>
<dbReference type="Proteomes" id="UP000324222">
    <property type="component" value="Unassembled WGS sequence"/>
</dbReference>
<comment type="caution">
    <text evidence="2">The sequence shown here is derived from an EMBL/GenBank/DDBJ whole genome shotgun (WGS) entry which is preliminary data.</text>
</comment>
<dbReference type="AlphaFoldDB" id="A0A5B7IMA7"/>
<feature type="region of interest" description="Disordered" evidence="1">
    <location>
        <begin position="69"/>
        <end position="96"/>
    </location>
</feature>
<reference evidence="2 3" key="1">
    <citation type="submission" date="2019-05" db="EMBL/GenBank/DDBJ databases">
        <title>Another draft genome of Portunus trituberculatus and its Hox gene families provides insights of decapod evolution.</title>
        <authorList>
            <person name="Jeong J.-H."/>
            <person name="Song I."/>
            <person name="Kim S."/>
            <person name="Choi T."/>
            <person name="Kim D."/>
            <person name="Ryu S."/>
            <person name="Kim W."/>
        </authorList>
    </citation>
    <scope>NUCLEOTIDE SEQUENCE [LARGE SCALE GENOMIC DNA]</scope>
    <source>
        <tissue evidence="2">Muscle</tissue>
    </source>
</reference>
<evidence type="ECO:0000313" key="3">
    <source>
        <dbReference type="Proteomes" id="UP000324222"/>
    </source>
</evidence>
<dbReference type="EMBL" id="VSRR010056994">
    <property type="protein sequence ID" value="MPC81454.1"/>
    <property type="molecule type" value="Genomic_DNA"/>
</dbReference>
<protein>
    <submittedName>
        <fullName evidence="2">Uncharacterized protein</fullName>
    </submittedName>
</protein>
<name>A0A5B7IMA7_PORTR</name>
<proteinExistence type="predicted"/>
<organism evidence="2 3">
    <name type="scientific">Portunus trituberculatus</name>
    <name type="common">Swimming crab</name>
    <name type="synonym">Neptunus trituberculatus</name>
    <dbReference type="NCBI Taxonomy" id="210409"/>
    <lineage>
        <taxon>Eukaryota</taxon>
        <taxon>Metazoa</taxon>
        <taxon>Ecdysozoa</taxon>
        <taxon>Arthropoda</taxon>
        <taxon>Crustacea</taxon>
        <taxon>Multicrustacea</taxon>
        <taxon>Malacostraca</taxon>
        <taxon>Eumalacostraca</taxon>
        <taxon>Eucarida</taxon>
        <taxon>Decapoda</taxon>
        <taxon>Pleocyemata</taxon>
        <taxon>Brachyura</taxon>
        <taxon>Eubrachyura</taxon>
        <taxon>Portunoidea</taxon>
        <taxon>Portunidae</taxon>
        <taxon>Portuninae</taxon>
        <taxon>Portunus</taxon>
    </lineage>
</organism>